<gene>
    <name evidence="1" type="ORF">UU55_C0003G0005</name>
</gene>
<sequence>MDPSPKAQGVQKAVDVRVFHTLQQAITATYVQSYRLVKNGETFGFITHRIAANFDEFEKIIEEFKNADIFYNYVLVYQNGQMEFTREQEKVKKHLGYRR</sequence>
<organism evidence="1 2">
    <name type="scientific">candidate division WWE3 bacterium GW2011_GWC2_41_23</name>
    <dbReference type="NCBI Taxonomy" id="1619123"/>
    <lineage>
        <taxon>Bacteria</taxon>
        <taxon>Katanobacteria</taxon>
    </lineage>
</organism>
<reference evidence="1 2" key="1">
    <citation type="journal article" date="2015" name="Nature">
        <title>rRNA introns, odd ribosomes, and small enigmatic genomes across a large radiation of phyla.</title>
        <authorList>
            <person name="Brown C.T."/>
            <person name="Hug L.A."/>
            <person name="Thomas B.C."/>
            <person name="Sharon I."/>
            <person name="Castelle C.J."/>
            <person name="Singh A."/>
            <person name="Wilkins M.J."/>
            <person name="Williams K.H."/>
            <person name="Banfield J.F."/>
        </authorList>
    </citation>
    <scope>NUCLEOTIDE SEQUENCE [LARGE SCALE GENOMIC DNA]</scope>
</reference>
<evidence type="ECO:0000313" key="2">
    <source>
        <dbReference type="Proteomes" id="UP000033947"/>
    </source>
</evidence>
<dbReference type="Proteomes" id="UP000033947">
    <property type="component" value="Unassembled WGS sequence"/>
</dbReference>
<protein>
    <submittedName>
        <fullName evidence="1">Uncharacterized protein</fullName>
    </submittedName>
</protein>
<proteinExistence type="predicted"/>
<accession>A0A0G0Y1J0</accession>
<dbReference type="EMBL" id="LCBB01000003">
    <property type="protein sequence ID" value="KKS03291.1"/>
    <property type="molecule type" value="Genomic_DNA"/>
</dbReference>
<evidence type="ECO:0000313" key="1">
    <source>
        <dbReference type="EMBL" id="KKS03291.1"/>
    </source>
</evidence>
<comment type="caution">
    <text evidence="1">The sequence shown here is derived from an EMBL/GenBank/DDBJ whole genome shotgun (WGS) entry which is preliminary data.</text>
</comment>
<name>A0A0G0Y1J0_UNCKA</name>
<dbReference type="AlphaFoldDB" id="A0A0G0Y1J0"/>